<keyword evidence="1" id="KW-0812">Transmembrane</keyword>
<keyword evidence="1" id="KW-0472">Membrane</keyword>
<comment type="caution">
    <text evidence="1">The sequence shown here is derived from an EMBL/GenBank/DDBJ whole genome shotgun (WGS) entry which is preliminary data.</text>
</comment>
<name>A0A2U1NAM4_ARTAN</name>
<dbReference type="Proteomes" id="UP000245207">
    <property type="component" value="Unassembled WGS sequence"/>
</dbReference>
<dbReference type="STRING" id="35608.A0A2U1NAM4"/>
<protein>
    <submittedName>
        <fullName evidence="1">Transmembrane protein TauE-like protein</fullName>
    </submittedName>
</protein>
<dbReference type="EMBL" id="PKPP01003219">
    <property type="protein sequence ID" value="PWA70549.1"/>
    <property type="molecule type" value="Genomic_DNA"/>
</dbReference>
<dbReference type="AlphaFoldDB" id="A0A2U1NAM4"/>
<accession>A0A2U1NAM4</accession>
<gene>
    <name evidence="1" type="ORF">CTI12_AA287620</name>
</gene>
<keyword evidence="2" id="KW-1185">Reference proteome</keyword>
<evidence type="ECO:0000313" key="1">
    <source>
        <dbReference type="EMBL" id="PWA70549.1"/>
    </source>
</evidence>
<dbReference type="OrthoDB" id="3222at2759"/>
<evidence type="ECO:0000313" key="2">
    <source>
        <dbReference type="Proteomes" id="UP000245207"/>
    </source>
</evidence>
<proteinExistence type="predicted"/>
<sequence length="223" mass="23969">MLAIDNGMTTYNGYAVPTGVTGNCNECRYLATPAGLISASIAHAFALSVAISVGANVSGGHMKTDVTFGEVCSALKILHKGTGCSVIPSEIFGKMVTLISWLTMENEWGKRVVFVNPTTLHEFKPYVLCRVTESEAGTSVRDGAEAECKMLPGGLSNGTTTKPERALKEEVTILENVCWKELGLLVFVWTAFLDKEVLLDSYLGMAIIDGRGSKMKKEAILPN</sequence>
<reference evidence="1 2" key="1">
    <citation type="journal article" date="2018" name="Mol. Plant">
        <title>The genome of Artemisia annua provides insight into the evolution of Asteraceae family and artemisinin biosynthesis.</title>
        <authorList>
            <person name="Shen Q."/>
            <person name="Zhang L."/>
            <person name="Liao Z."/>
            <person name="Wang S."/>
            <person name="Yan T."/>
            <person name="Shi P."/>
            <person name="Liu M."/>
            <person name="Fu X."/>
            <person name="Pan Q."/>
            <person name="Wang Y."/>
            <person name="Lv Z."/>
            <person name="Lu X."/>
            <person name="Zhang F."/>
            <person name="Jiang W."/>
            <person name="Ma Y."/>
            <person name="Chen M."/>
            <person name="Hao X."/>
            <person name="Li L."/>
            <person name="Tang Y."/>
            <person name="Lv G."/>
            <person name="Zhou Y."/>
            <person name="Sun X."/>
            <person name="Brodelius P.E."/>
            <person name="Rose J.K.C."/>
            <person name="Tang K."/>
        </authorList>
    </citation>
    <scope>NUCLEOTIDE SEQUENCE [LARGE SCALE GENOMIC DNA]</scope>
    <source>
        <strain evidence="2">cv. Huhao1</strain>
        <tissue evidence="1">Leaf</tissue>
    </source>
</reference>
<organism evidence="1 2">
    <name type="scientific">Artemisia annua</name>
    <name type="common">Sweet wormwood</name>
    <dbReference type="NCBI Taxonomy" id="35608"/>
    <lineage>
        <taxon>Eukaryota</taxon>
        <taxon>Viridiplantae</taxon>
        <taxon>Streptophyta</taxon>
        <taxon>Embryophyta</taxon>
        <taxon>Tracheophyta</taxon>
        <taxon>Spermatophyta</taxon>
        <taxon>Magnoliopsida</taxon>
        <taxon>eudicotyledons</taxon>
        <taxon>Gunneridae</taxon>
        <taxon>Pentapetalae</taxon>
        <taxon>asterids</taxon>
        <taxon>campanulids</taxon>
        <taxon>Asterales</taxon>
        <taxon>Asteraceae</taxon>
        <taxon>Asteroideae</taxon>
        <taxon>Anthemideae</taxon>
        <taxon>Artemisiinae</taxon>
        <taxon>Artemisia</taxon>
    </lineage>
</organism>